<proteinExistence type="predicted"/>
<evidence type="ECO:0000259" key="4">
    <source>
        <dbReference type="PROSITE" id="PS01124"/>
    </source>
</evidence>
<accession>A0A255ZPX7</accession>
<dbReference type="Proteomes" id="UP000216605">
    <property type="component" value="Unassembled WGS sequence"/>
</dbReference>
<dbReference type="InterPro" id="IPR037923">
    <property type="entry name" value="HTH-like"/>
</dbReference>
<feature type="domain" description="HTH araC/xylS-type" evidence="4">
    <location>
        <begin position="188"/>
        <end position="286"/>
    </location>
</feature>
<reference evidence="5 6" key="1">
    <citation type="submission" date="2017-07" db="EMBL/GenBank/DDBJ databases">
        <title>Flavobacterium cyanobacteriorum sp. nov., isolated from cyanobacterial aggregates in a eutrophic lake.</title>
        <authorList>
            <person name="Cai H."/>
        </authorList>
    </citation>
    <scope>NUCLEOTIDE SEQUENCE [LARGE SCALE GENOMIC DNA]</scope>
    <source>
        <strain evidence="5 6">TH021</strain>
    </source>
</reference>
<dbReference type="Pfam" id="PF12833">
    <property type="entry name" value="HTH_18"/>
    <property type="match status" value="1"/>
</dbReference>
<dbReference type="InterPro" id="IPR018060">
    <property type="entry name" value="HTH_AraC"/>
</dbReference>
<comment type="caution">
    <text evidence="5">The sequence shown here is derived from an EMBL/GenBank/DDBJ whole genome shotgun (WGS) entry which is preliminary data.</text>
</comment>
<evidence type="ECO:0000313" key="5">
    <source>
        <dbReference type="EMBL" id="OYQ43553.1"/>
    </source>
</evidence>
<dbReference type="SMART" id="SM00342">
    <property type="entry name" value="HTH_ARAC"/>
    <property type="match status" value="1"/>
</dbReference>
<keyword evidence="6" id="KW-1185">Reference proteome</keyword>
<dbReference type="GO" id="GO:0043565">
    <property type="term" value="F:sequence-specific DNA binding"/>
    <property type="evidence" value="ECO:0007669"/>
    <property type="project" value="InterPro"/>
</dbReference>
<dbReference type="OrthoDB" id="1096411at2"/>
<dbReference type="GO" id="GO:0003700">
    <property type="term" value="F:DNA-binding transcription factor activity"/>
    <property type="evidence" value="ECO:0007669"/>
    <property type="project" value="InterPro"/>
</dbReference>
<keyword evidence="2" id="KW-0238">DNA-binding</keyword>
<evidence type="ECO:0000256" key="1">
    <source>
        <dbReference type="ARBA" id="ARBA00023015"/>
    </source>
</evidence>
<dbReference type="Gene3D" id="1.10.10.60">
    <property type="entry name" value="Homeodomain-like"/>
    <property type="match status" value="1"/>
</dbReference>
<dbReference type="PANTHER" id="PTHR43280:SF32">
    <property type="entry name" value="TRANSCRIPTIONAL REGULATORY PROTEIN"/>
    <property type="match status" value="1"/>
</dbReference>
<keyword evidence="1" id="KW-0805">Transcription regulation</keyword>
<evidence type="ECO:0000313" key="6">
    <source>
        <dbReference type="Proteomes" id="UP000216605"/>
    </source>
</evidence>
<protein>
    <submittedName>
        <fullName evidence="5">AraC family transcriptional regulator</fullName>
    </submittedName>
</protein>
<name>A0A255ZPX7_9FLAO</name>
<evidence type="ECO:0000256" key="2">
    <source>
        <dbReference type="ARBA" id="ARBA00023125"/>
    </source>
</evidence>
<dbReference type="RefSeq" id="WP_094412553.1">
    <property type="nucleotide sequence ID" value="NZ_NOXV01000175.1"/>
</dbReference>
<evidence type="ECO:0000256" key="3">
    <source>
        <dbReference type="ARBA" id="ARBA00023163"/>
    </source>
</evidence>
<organism evidence="5 6">
    <name type="scientific">Flavobacterium cyanobacteriorum</name>
    <dbReference type="NCBI Taxonomy" id="2022802"/>
    <lineage>
        <taxon>Bacteria</taxon>
        <taxon>Pseudomonadati</taxon>
        <taxon>Bacteroidota</taxon>
        <taxon>Flavobacteriia</taxon>
        <taxon>Flavobacteriales</taxon>
        <taxon>Flavobacteriaceae</taxon>
        <taxon>Flavobacterium</taxon>
    </lineage>
</organism>
<dbReference type="SUPFAM" id="SSF46689">
    <property type="entry name" value="Homeodomain-like"/>
    <property type="match status" value="1"/>
</dbReference>
<dbReference type="Pfam" id="PF02311">
    <property type="entry name" value="AraC_binding"/>
    <property type="match status" value="1"/>
</dbReference>
<dbReference type="EMBL" id="NOXV01000175">
    <property type="protein sequence ID" value="OYQ43553.1"/>
    <property type="molecule type" value="Genomic_DNA"/>
</dbReference>
<dbReference type="InterPro" id="IPR009057">
    <property type="entry name" value="Homeodomain-like_sf"/>
</dbReference>
<sequence>MDKLFRHYSIGHFINEPENPTGFEILQFGEMDEPEVDDVHKHTFYEIIWTDGGSSRQVIDYNEYEVQPRSLFFISPGQVHSFEEWKPLSGGSIFFTEEFFLLGQQDHDRLFELTFLDNFHSNPCLSLDVQGFEEIKNSITLLIKEYKRPDRNYKILQSLLHVILEQAQRHVNIKNPVASAKSSVVLYKRFRQLVEQNFTKNETPAFYAERLNITQHHLNRTCKAVAGITSSEVLRSRSMLEAKRLLTFSGLSVSEIASTLHYFDSSYFSKLFRTETGMSPLAFKAVMSEKYRIK</sequence>
<dbReference type="AlphaFoldDB" id="A0A255ZPX7"/>
<dbReference type="InterPro" id="IPR003313">
    <property type="entry name" value="AraC-bd"/>
</dbReference>
<dbReference type="PANTHER" id="PTHR43280">
    <property type="entry name" value="ARAC-FAMILY TRANSCRIPTIONAL REGULATOR"/>
    <property type="match status" value="1"/>
</dbReference>
<keyword evidence="3" id="KW-0804">Transcription</keyword>
<dbReference type="PROSITE" id="PS01124">
    <property type="entry name" value="HTH_ARAC_FAMILY_2"/>
    <property type="match status" value="1"/>
</dbReference>
<gene>
    <name evidence="5" type="ORF">CHU92_03240</name>
</gene>
<dbReference type="SUPFAM" id="SSF51215">
    <property type="entry name" value="Regulatory protein AraC"/>
    <property type="match status" value="1"/>
</dbReference>